<dbReference type="Proteomes" id="UP000255423">
    <property type="component" value="Unassembled WGS sequence"/>
</dbReference>
<dbReference type="HAMAP" id="MF_00365">
    <property type="entry name" value="RecF"/>
    <property type="match status" value="1"/>
</dbReference>
<keyword evidence="5 6" id="KW-0238">DNA-binding</keyword>
<dbReference type="Gene3D" id="1.20.1050.90">
    <property type="entry name" value="RecF/RecN/SMC, N-terminal domain"/>
    <property type="match status" value="1"/>
</dbReference>
<evidence type="ECO:0000259" key="8">
    <source>
        <dbReference type="Pfam" id="PF13476"/>
    </source>
</evidence>
<dbReference type="PANTHER" id="PTHR32182:SF0">
    <property type="entry name" value="DNA REPLICATION AND REPAIR PROTEIN RECF"/>
    <property type="match status" value="1"/>
</dbReference>
<comment type="subcellular location">
    <subcellularLocation>
        <location evidence="6 7">Cytoplasm</location>
    </subcellularLocation>
</comment>
<dbReference type="PROSITE" id="PS00618">
    <property type="entry name" value="RECF_2"/>
    <property type="match status" value="1"/>
</dbReference>
<dbReference type="InterPro" id="IPR018078">
    <property type="entry name" value="DNA-binding_RecF_CS"/>
</dbReference>
<keyword evidence="3 6" id="KW-0547">Nucleotide-binding</keyword>
<keyword evidence="6 7" id="KW-0742">SOS response</keyword>
<reference evidence="9 10" key="1">
    <citation type="submission" date="2017-08" db="EMBL/GenBank/DDBJ databases">
        <authorList>
            <person name="de Groot N.N."/>
        </authorList>
    </citation>
    <scope>NUCLEOTIDE SEQUENCE [LARGE SCALE GENOMIC DNA]</scope>
    <source>
        <strain evidence="9 10">HM2</strain>
    </source>
</reference>
<evidence type="ECO:0000256" key="3">
    <source>
        <dbReference type="ARBA" id="ARBA00022741"/>
    </source>
</evidence>
<feature type="binding site" evidence="6">
    <location>
        <begin position="29"/>
        <end position="36"/>
    </location>
    <ligand>
        <name>ATP</name>
        <dbReference type="ChEBI" id="CHEBI:30616"/>
    </ligand>
</feature>
<accession>A0A380S5B8</accession>
<dbReference type="GO" id="GO:0006260">
    <property type="term" value="P:DNA replication"/>
    <property type="evidence" value="ECO:0007669"/>
    <property type="project" value="UniProtKB-UniRule"/>
</dbReference>
<evidence type="ECO:0000256" key="6">
    <source>
        <dbReference type="HAMAP-Rule" id="MF_00365"/>
    </source>
</evidence>
<dbReference type="GO" id="GO:0005524">
    <property type="term" value="F:ATP binding"/>
    <property type="evidence" value="ECO:0007669"/>
    <property type="project" value="UniProtKB-UniRule"/>
</dbReference>
<dbReference type="EMBL" id="UHJL01000002">
    <property type="protein sequence ID" value="SUQ24020.1"/>
    <property type="molecule type" value="Genomic_DNA"/>
</dbReference>
<name>A0A380S5B8_FIBSU</name>
<keyword evidence="6 7" id="KW-0227">DNA damage</keyword>
<dbReference type="AlphaFoldDB" id="A0A380S5B8"/>
<comment type="similarity">
    <text evidence="6 7">Belongs to the RecF family.</text>
</comment>
<evidence type="ECO:0000313" key="10">
    <source>
        <dbReference type="Proteomes" id="UP000255423"/>
    </source>
</evidence>
<dbReference type="GO" id="GO:0006302">
    <property type="term" value="P:double-strand break repair"/>
    <property type="evidence" value="ECO:0007669"/>
    <property type="project" value="InterPro"/>
</dbReference>
<dbReference type="InterPro" id="IPR038729">
    <property type="entry name" value="Rad50/SbcC_AAA"/>
</dbReference>
<dbReference type="GO" id="GO:0003697">
    <property type="term" value="F:single-stranded DNA binding"/>
    <property type="evidence" value="ECO:0007669"/>
    <property type="project" value="UniProtKB-UniRule"/>
</dbReference>
<gene>
    <name evidence="6" type="primary">recF</name>
    <name evidence="9" type="ORF">SAMN05661053_1410</name>
</gene>
<keyword evidence="6 7" id="KW-0234">DNA repair</keyword>
<dbReference type="SUPFAM" id="SSF52540">
    <property type="entry name" value="P-loop containing nucleoside triphosphate hydrolases"/>
    <property type="match status" value="1"/>
</dbReference>
<evidence type="ECO:0000256" key="4">
    <source>
        <dbReference type="ARBA" id="ARBA00022840"/>
    </source>
</evidence>
<proteinExistence type="inferred from homology"/>
<dbReference type="RefSeq" id="WP_109572622.1">
    <property type="nucleotide sequence ID" value="NZ_UHJL01000002.1"/>
</dbReference>
<dbReference type="GO" id="GO:0009432">
    <property type="term" value="P:SOS response"/>
    <property type="evidence" value="ECO:0007669"/>
    <property type="project" value="UniProtKB-UniRule"/>
</dbReference>
<dbReference type="NCBIfam" id="TIGR00611">
    <property type="entry name" value="recf"/>
    <property type="match status" value="1"/>
</dbReference>
<dbReference type="Gene3D" id="3.40.50.300">
    <property type="entry name" value="P-loop containing nucleotide triphosphate hydrolases"/>
    <property type="match status" value="1"/>
</dbReference>
<keyword evidence="4 6" id="KW-0067">ATP-binding</keyword>
<dbReference type="PANTHER" id="PTHR32182">
    <property type="entry name" value="DNA REPLICATION AND REPAIR PROTEIN RECF"/>
    <property type="match status" value="1"/>
</dbReference>
<comment type="function">
    <text evidence="6 7">The RecF protein is involved in DNA metabolism; it is required for DNA replication and normal SOS inducibility. RecF binds preferentially to single-stranded, linear DNA. It also seems to bind ATP.</text>
</comment>
<keyword evidence="2 6" id="KW-0235">DNA replication</keyword>
<evidence type="ECO:0000256" key="1">
    <source>
        <dbReference type="ARBA" id="ARBA00022490"/>
    </source>
</evidence>
<organism evidence="9 10">
    <name type="scientific">Fibrobacter succinogenes</name>
    <name type="common">Bacteroides succinogenes</name>
    <dbReference type="NCBI Taxonomy" id="833"/>
    <lineage>
        <taxon>Bacteria</taxon>
        <taxon>Pseudomonadati</taxon>
        <taxon>Fibrobacterota</taxon>
        <taxon>Fibrobacteria</taxon>
        <taxon>Fibrobacterales</taxon>
        <taxon>Fibrobacteraceae</taxon>
        <taxon>Fibrobacter</taxon>
    </lineage>
</organism>
<dbReference type="InterPro" id="IPR027417">
    <property type="entry name" value="P-loop_NTPase"/>
</dbReference>
<evidence type="ECO:0000256" key="5">
    <source>
        <dbReference type="ARBA" id="ARBA00023125"/>
    </source>
</evidence>
<dbReference type="GO" id="GO:0005737">
    <property type="term" value="C:cytoplasm"/>
    <property type="evidence" value="ECO:0007669"/>
    <property type="project" value="UniProtKB-SubCell"/>
</dbReference>
<keyword evidence="1 6" id="KW-0963">Cytoplasm</keyword>
<sequence length="419" mass="46186">MISKVFISKVRSLESMDCNFDAHINVICGPNGCGKTTILESIHLLAQGFSFRSRDLRELITWKQNELILRGEFEDEGRERMRALRVFSRGSEVRENGETLKSPTAFFGTCPAVIMQPSDIELLRGGPDVRRHWLDEILCYRSSANASVLRRYKRVLQQRNKWLKEFKQNGAAVGGEDLFRVLTQQLIELGAKLWAARIALSKEVSEIITRYYRKLSGGVDEITCAYKSSILKSLDALDAADPLSDEMMDEIPSGATGAAEGVVGIAHGECAECSADGSGNVAGSAADGSDVVSEEMLRNAFARKLADLEFVERLQGMTMAGPHRDDLALCASGYEMRSVGSQGQCRSAAVAMRFAAVDVASRYLTKPILLLDDIFAELDVNRRDAVASLIREKQCQVVIATPQAEDLPFKADAMFELKI</sequence>
<protein>
    <recommendedName>
        <fullName evidence="6 7">DNA replication and repair protein RecF</fullName>
    </recommendedName>
</protein>
<dbReference type="GO" id="GO:0000731">
    <property type="term" value="P:DNA synthesis involved in DNA repair"/>
    <property type="evidence" value="ECO:0007669"/>
    <property type="project" value="TreeGrafter"/>
</dbReference>
<dbReference type="Pfam" id="PF13476">
    <property type="entry name" value="AAA_23"/>
    <property type="match status" value="1"/>
</dbReference>
<dbReference type="GO" id="GO:0016887">
    <property type="term" value="F:ATP hydrolysis activity"/>
    <property type="evidence" value="ECO:0007669"/>
    <property type="project" value="InterPro"/>
</dbReference>
<dbReference type="InterPro" id="IPR042174">
    <property type="entry name" value="RecF_2"/>
</dbReference>
<feature type="domain" description="Rad50/SbcC-type AAA" evidence="8">
    <location>
        <begin position="5"/>
        <end position="78"/>
    </location>
</feature>
<evidence type="ECO:0000313" key="9">
    <source>
        <dbReference type="EMBL" id="SUQ24020.1"/>
    </source>
</evidence>
<dbReference type="InterPro" id="IPR001238">
    <property type="entry name" value="DNA-binding_RecF"/>
</dbReference>
<evidence type="ECO:0000256" key="2">
    <source>
        <dbReference type="ARBA" id="ARBA00022705"/>
    </source>
</evidence>
<evidence type="ECO:0000256" key="7">
    <source>
        <dbReference type="RuleBase" id="RU000578"/>
    </source>
</evidence>